<gene>
    <name evidence="1" type="ORF">GCM10007964_68690</name>
</gene>
<reference evidence="1" key="1">
    <citation type="journal article" date="2014" name="Int. J. Syst. Evol. Microbiol.">
        <title>Complete genome sequence of Corynebacterium casei LMG S-19264T (=DSM 44701T), isolated from a smear-ripened cheese.</title>
        <authorList>
            <consortium name="US DOE Joint Genome Institute (JGI-PGF)"/>
            <person name="Walter F."/>
            <person name="Albersmeier A."/>
            <person name="Kalinowski J."/>
            <person name="Ruckert C."/>
        </authorList>
    </citation>
    <scope>NUCLEOTIDE SEQUENCE</scope>
    <source>
        <strain evidence="1">JCM 13064</strain>
    </source>
</reference>
<organism evidence="1 2">
    <name type="scientific">Sphaerisporangium melleum</name>
    <dbReference type="NCBI Taxonomy" id="321316"/>
    <lineage>
        <taxon>Bacteria</taxon>
        <taxon>Bacillati</taxon>
        <taxon>Actinomycetota</taxon>
        <taxon>Actinomycetes</taxon>
        <taxon>Streptosporangiales</taxon>
        <taxon>Streptosporangiaceae</taxon>
        <taxon>Sphaerisporangium</taxon>
    </lineage>
</organism>
<dbReference type="EMBL" id="BMNT01000056">
    <property type="protein sequence ID" value="GGL16952.1"/>
    <property type="molecule type" value="Genomic_DNA"/>
</dbReference>
<protein>
    <submittedName>
        <fullName evidence="1">Uncharacterized protein</fullName>
    </submittedName>
</protein>
<comment type="caution">
    <text evidence="1">The sequence shown here is derived from an EMBL/GenBank/DDBJ whole genome shotgun (WGS) entry which is preliminary data.</text>
</comment>
<dbReference type="Proteomes" id="UP000645217">
    <property type="component" value="Unassembled WGS sequence"/>
</dbReference>
<dbReference type="AlphaFoldDB" id="A0A917RNW1"/>
<evidence type="ECO:0000313" key="2">
    <source>
        <dbReference type="Proteomes" id="UP000645217"/>
    </source>
</evidence>
<proteinExistence type="predicted"/>
<accession>A0A917RNW1</accession>
<sequence length="69" mass="7334">MAALSCLPPFALQNFAVSLALDLLEARETFVGWGLARATAGEVRAAPTMPVAVTAAPRGRMRCFARMVI</sequence>
<reference evidence="1" key="2">
    <citation type="submission" date="2020-09" db="EMBL/GenBank/DDBJ databases">
        <authorList>
            <person name="Sun Q."/>
            <person name="Ohkuma M."/>
        </authorList>
    </citation>
    <scope>NUCLEOTIDE SEQUENCE</scope>
    <source>
        <strain evidence="1">JCM 13064</strain>
    </source>
</reference>
<evidence type="ECO:0000313" key="1">
    <source>
        <dbReference type="EMBL" id="GGL16952.1"/>
    </source>
</evidence>
<name>A0A917RNW1_9ACTN</name>
<keyword evidence="2" id="KW-1185">Reference proteome</keyword>